<feature type="compositionally biased region" description="Polar residues" evidence="6">
    <location>
        <begin position="880"/>
        <end position="896"/>
    </location>
</feature>
<keyword evidence="5" id="KW-0175">Coiled coil</keyword>
<keyword evidence="1" id="KW-0134">Cell wall</keyword>
<dbReference type="Pfam" id="PF00746">
    <property type="entry name" value="Gram_pos_anchor"/>
    <property type="match status" value="1"/>
</dbReference>
<feature type="compositionally biased region" description="Low complexity" evidence="6">
    <location>
        <begin position="859"/>
        <end position="868"/>
    </location>
</feature>
<evidence type="ECO:0000256" key="6">
    <source>
        <dbReference type="SAM" id="MobiDB-lite"/>
    </source>
</evidence>
<name>A0ABQ2C4U2_9LACO</name>
<gene>
    <name evidence="10" type="ORF">GCM10011459_02920</name>
</gene>
<evidence type="ECO:0000256" key="8">
    <source>
        <dbReference type="SAM" id="SignalP"/>
    </source>
</evidence>
<feature type="domain" description="Gram-positive cocci surface proteins LPxTG" evidence="9">
    <location>
        <begin position="940"/>
        <end position="978"/>
    </location>
</feature>
<dbReference type="EMBL" id="BMDS01000001">
    <property type="protein sequence ID" value="GGI62458.1"/>
    <property type="molecule type" value="Genomic_DNA"/>
</dbReference>
<feature type="compositionally biased region" description="Low complexity" evidence="6">
    <location>
        <begin position="45"/>
        <end position="62"/>
    </location>
</feature>
<evidence type="ECO:0000256" key="3">
    <source>
        <dbReference type="ARBA" id="ARBA00022729"/>
    </source>
</evidence>
<feature type="region of interest" description="Disordered" evidence="6">
    <location>
        <begin position="45"/>
        <end position="67"/>
    </location>
</feature>
<reference evidence="11" key="1">
    <citation type="journal article" date="2019" name="Int. J. Syst. Evol. Microbiol.">
        <title>The Global Catalogue of Microorganisms (GCM) 10K type strain sequencing project: providing services to taxonomists for standard genome sequencing and annotation.</title>
        <authorList>
            <consortium name="The Broad Institute Genomics Platform"/>
            <consortium name="The Broad Institute Genome Sequencing Center for Infectious Disease"/>
            <person name="Wu L."/>
            <person name="Ma J."/>
        </authorList>
    </citation>
    <scope>NUCLEOTIDE SEQUENCE [LARGE SCALE GENOMIC DNA]</scope>
    <source>
        <strain evidence="11">CCM 8609</strain>
    </source>
</reference>
<evidence type="ECO:0000259" key="9">
    <source>
        <dbReference type="Pfam" id="PF00746"/>
    </source>
</evidence>
<feature type="transmembrane region" description="Helical" evidence="7">
    <location>
        <begin position="953"/>
        <end position="973"/>
    </location>
</feature>
<dbReference type="NCBIfam" id="TIGR01167">
    <property type="entry name" value="LPXTG_anchor"/>
    <property type="match status" value="1"/>
</dbReference>
<feature type="coiled-coil region" evidence="5">
    <location>
        <begin position="221"/>
        <end position="248"/>
    </location>
</feature>
<keyword evidence="2" id="KW-0964">Secreted</keyword>
<evidence type="ECO:0000313" key="11">
    <source>
        <dbReference type="Proteomes" id="UP000603295"/>
    </source>
</evidence>
<sequence length="979" mass="105539">MVNKERYKLNKNGKFLCKMALSMASVAVAGTTATVHADAAQQAPAQETAQASQSAYQQKASQNEQQLSDLAASNAVKEDHAATSYAAANSANEAQTSQQVSDLNDQLTAQKQQAADQIQAASATMTDQINAQSKTVNDSAAFATQQQQAANSAAESQMQTANSSAIVQAQQAASQAAQHSAAAIKSAQDQYQSTVNEATGVRDGSIKAANDSYNQGVANENNTYQANQQQLANELTTAQNAVSQAQQDVKSHTTTETVNVPAQQAKNLLRITNAMEDQGNGRAYGFVGMGNPISTIDATFPKSNWTNPLYRNLNYGLYDNSVVTVNDTNVPTTVEEMPTDFIPGLIAYNPKLDKSPVVSENGLTDAQKNIVASFMVSWANGFRNWIYNNNRGIWNDANKYAFYRNFTPRTLKYTIGMQQAGNEIAQQRTNDHLTNNTHTHNFTNLDSLKNVKNLYEQLCQSINIWNGNYTAGNVISSMENLEGLVPYINANGQPTLLGYLVGAYNSTQGMWYGEIYNDQVGHYNLGGHASSILNNDRGYATVGLEKVPETLAGDNKTPTSSHIKGAKYALTIDAYDWSFYVENTTDTSAISASKAPTNLANVVNVANAKIAALLGSDASAPEFIAAQNHTKGHTETRTVVPAQYTNALKNAQNNLTDVQKNQTVKSNQLTAHHQSNLQSLTDQKNAAVKKANDAFDATVKHAAAARDSKIAEAKGSHSRVDQFKQELDQKYQDLVKADQAKIAQIEAERQQKIAQIKQDAKKNYDAKVAKINADSSDIQAKIDALLQSHKDFVKANADKLAQLKADDTKAYNDLKAKLDAELAAMLPKNSQSANDDHVINTKDHTVVLPDKKSDSQATVSSDSKSVNVDSKHNEEVPATTVDTPNNGLKTSSSAEKHNNTLLISSAKATTNNGTESLVSLADKISAVVTNLADADVTAHQTNKQRTLPSTGNYNNWGVIALGAIAAMFGLGLTGKKRHV</sequence>
<proteinExistence type="predicted"/>
<keyword evidence="7" id="KW-0812">Transmembrane</keyword>
<feature type="compositionally biased region" description="Low complexity" evidence="6">
    <location>
        <begin position="82"/>
        <end position="99"/>
    </location>
</feature>
<evidence type="ECO:0000313" key="10">
    <source>
        <dbReference type="EMBL" id="GGI62458.1"/>
    </source>
</evidence>
<feature type="region of interest" description="Disordered" evidence="6">
    <location>
        <begin position="81"/>
        <end position="108"/>
    </location>
</feature>
<feature type="coiled-coil region" evidence="5">
    <location>
        <begin position="720"/>
        <end position="755"/>
    </location>
</feature>
<evidence type="ECO:0000256" key="7">
    <source>
        <dbReference type="SAM" id="Phobius"/>
    </source>
</evidence>
<keyword evidence="7" id="KW-0472">Membrane</keyword>
<dbReference type="RefSeq" id="WP_188357626.1">
    <property type="nucleotide sequence ID" value="NZ_BMDS01000001.1"/>
</dbReference>
<accession>A0ABQ2C4U2</accession>
<dbReference type="InterPro" id="IPR019931">
    <property type="entry name" value="LPXTG_anchor"/>
</dbReference>
<evidence type="ECO:0000256" key="4">
    <source>
        <dbReference type="ARBA" id="ARBA00023088"/>
    </source>
</evidence>
<keyword evidence="4" id="KW-0572">Peptidoglycan-anchor</keyword>
<evidence type="ECO:0000256" key="5">
    <source>
        <dbReference type="SAM" id="Coils"/>
    </source>
</evidence>
<feature type="chain" id="PRO_5045197010" description="Gram-positive cocci surface proteins LPxTG domain-containing protein" evidence="8">
    <location>
        <begin position="30"/>
        <end position="979"/>
    </location>
</feature>
<organism evidence="10 11">
    <name type="scientific">Limosilactobacillus caviae</name>
    <dbReference type="NCBI Taxonomy" id="1769424"/>
    <lineage>
        <taxon>Bacteria</taxon>
        <taxon>Bacillati</taxon>
        <taxon>Bacillota</taxon>
        <taxon>Bacilli</taxon>
        <taxon>Lactobacillales</taxon>
        <taxon>Lactobacillaceae</taxon>
        <taxon>Limosilactobacillus</taxon>
    </lineage>
</organism>
<dbReference type="Proteomes" id="UP000603295">
    <property type="component" value="Unassembled WGS sequence"/>
</dbReference>
<comment type="caution">
    <text evidence="10">The sequence shown here is derived from an EMBL/GenBank/DDBJ whole genome shotgun (WGS) entry which is preliminary data.</text>
</comment>
<evidence type="ECO:0000256" key="1">
    <source>
        <dbReference type="ARBA" id="ARBA00022512"/>
    </source>
</evidence>
<keyword evidence="3 8" id="KW-0732">Signal</keyword>
<feature type="region of interest" description="Disordered" evidence="6">
    <location>
        <begin position="845"/>
        <end position="896"/>
    </location>
</feature>
<feature type="signal peptide" evidence="8">
    <location>
        <begin position="1"/>
        <end position="29"/>
    </location>
</feature>
<evidence type="ECO:0000256" key="2">
    <source>
        <dbReference type="ARBA" id="ARBA00022525"/>
    </source>
</evidence>
<keyword evidence="7" id="KW-1133">Transmembrane helix</keyword>
<feature type="compositionally biased region" description="Basic and acidic residues" evidence="6">
    <location>
        <begin position="845"/>
        <end position="854"/>
    </location>
</feature>
<protein>
    <recommendedName>
        <fullName evidence="9">Gram-positive cocci surface proteins LPxTG domain-containing protein</fullName>
    </recommendedName>
</protein>
<keyword evidence="11" id="KW-1185">Reference proteome</keyword>